<evidence type="ECO:0000313" key="2">
    <source>
        <dbReference type="EMBL" id="KZP12473.1"/>
    </source>
</evidence>
<feature type="region of interest" description="Disordered" evidence="1">
    <location>
        <begin position="1"/>
        <end position="44"/>
    </location>
</feature>
<gene>
    <name evidence="2" type="ORF">FIBSPDRAFT_155957</name>
</gene>
<protein>
    <submittedName>
        <fullName evidence="2">Uncharacterized protein</fullName>
    </submittedName>
</protein>
<evidence type="ECO:0000256" key="1">
    <source>
        <dbReference type="SAM" id="MobiDB-lite"/>
    </source>
</evidence>
<evidence type="ECO:0000313" key="3">
    <source>
        <dbReference type="Proteomes" id="UP000076532"/>
    </source>
</evidence>
<dbReference type="EMBL" id="KV417646">
    <property type="protein sequence ID" value="KZP12473.1"/>
    <property type="molecule type" value="Genomic_DNA"/>
</dbReference>
<sequence length="67" mass="6927">MGDNVGQKAYPAGIPAHSQPLQMGAGPGDRMGRMGGMGGGVGQIGMQNMLAQQNREMEAQGSQRARV</sequence>
<proteinExistence type="predicted"/>
<organism evidence="2 3">
    <name type="scientific">Athelia psychrophila</name>
    <dbReference type="NCBI Taxonomy" id="1759441"/>
    <lineage>
        <taxon>Eukaryota</taxon>
        <taxon>Fungi</taxon>
        <taxon>Dikarya</taxon>
        <taxon>Basidiomycota</taxon>
        <taxon>Agaricomycotina</taxon>
        <taxon>Agaricomycetes</taxon>
        <taxon>Agaricomycetidae</taxon>
        <taxon>Atheliales</taxon>
        <taxon>Atheliaceae</taxon>
        <taxon>Athelia</taxon>
    </lineage>
</organism>
<dbReference type="Proteomes" id="UP000076532">
    <property type="component" value="Unassembled WGS sequence"/>
</dbReference>
<feature type="compositionally biased region" description="Gly residues" evidence="1">
    <location>
        <begin position="25"/>
        <end position="43"/>
    </location>
</feature>
<dbReference type="AlphaFoldDB" id="A0A166BBH4"/>
<name>A0A166BBH4_9AGAM</name>
<accession>A0A166BBH4</accession>
<reference evidence="2 3" key="1">
    <citation type="journal article" date="2016" name="Mol. Biol. Evol.">
        <title>Comparative Genomics of Early-Diverging Mushroom-Forming Fungi Provides Insights into the Origins of Lignocellulose Decay Capabilities.</title>
        <authorList>
            <person name="Nagy L.G."/>
            <person name="Riley R."/>
            <person name="Tritt A."/>
            <person name="Adam C."/>
            <person name="Daum C."/>
            <person name="Floudas D."/>
            <person name="Sun H."/>
            <person name="Yadav J.S."/>
            <person name="Pangilinan J."/>
            <person name="Larsson K.H."/>
            <person name="Matsuura K."/>
            <person name="Barry K."/>
            <person name="Labutti K."/>
            <person name="Kuo R."/>
            <person name="Ohm R.A."/>
            <person name="Bhattacharya S.S."/>
            <person name="Shirouzu T."/>
            <person name="Yoshinaga Y."/>
            <person name="Martin F.M."/>
            <person name="Grigoriev I.V."/>
            <person name="Hibbett D.S."/>
        </authorList>
    </citation>
    <scope>NUCLEOTIDE SEQUENCE [LARGE SCALE GENOMIC DNA]</scope>
    <source>
        <strain evidence="2 3">CBS 109695</strain>
    </source>
</reference>
<keyword evidence="3" id="KW-1185">Reference proteome</keyword>